<evidence type="ECO:0000256" key="1">
    <source>
        <dbReference type="SAM" id="SignalP"/>
    </source>
</evidence>
<dbReference type="SUPFAM" id="SSF52058">
    <property type="entry name" value="L domain-like"/>
    <property type="match status" value="1"/>
</dbReference>
<reference evidence="2 3" key="1">
    <citation type="submission" date="2017-03" db="EMBL/GenBank/DDBJ databases">
        <title>Genome sequence of Lactobacillus kimchii KACC 12383.</title>
        <authorList>
            <person name="Chun J."/>
        </authorList>
    </citation>
    <scope>NUCLEOTIDE SEQUENCE [LARGE SCALE GENOMIC DNA]</scope>
    <source>
        <strain evidence="2 3">KACC 12383</strain>
    </source>
</reference>
<feature type="signal peptide" evidence="1">
    <location>
        <begin position="1"/>
        <end position="36"/>
    </location>
</feature>
<sequence length="527" mass="58967">MKSYRFKLGRILIVAAVSTAIMSAATTLNNVSTVHADTVSDSSVVNTNNQVQTNSNIKTGTWGTATWSWDQNASEITVSGGQAGEASDAPWNRNRPNFGLQKINFTGKLILPANCQNLFSALTGLTSMNGMSNLDTSNVTNMSDMFFNMPSITNLDVSHFDTSKVNRMDDMFTDDRLLRYVDVSHFDTSNVTNMGGMFFDTFVLKNLDVSHFNTSKVTDMSDMFYAMFRLTDLDVSHFDTSKVTDMSDMFGRLNDLNELDVSHFNTSKVTDMSHMFMWNFSLTNLDLSSFDMSNVSKTEGMFEDDSRLNTLVLGSKNKFRSNTGLPAVKESGDYLGKWRNVKDINGDNINNGSTYTSDDLLTNYTPDRAGTYVWAKKSKDVSDIKDLYNDVKLAISYSAGMFNSEPGNSLKYKDEFNGRSIYGALDYAYNSNNYNELIKVMHDSLAKAHESIGSLQVNNAKAQELGLNVDQLKEDLSKDSVPYEYSNDNDIDGINKQLDSFVSVRAKYNKLVQQGVFDKSNYWTINK</sequence>
<dbReference type="InterPro" id="IPR032675">
    <property type="entry name" value="LRR_dom_sf"/>
</dbReference>
<evidence type="ECO:0000313" key="3">
    <source>
        <dbReference type="Proteomes" id="UP000196649"/>
    </source>
</evidence>
<accession>A0A210PBG8</accession>
<dbReference type="EMBL" id="MXAL01000003">
    <property type="protein sequence ID" value="OWF33771.1"/>
    <property type="molecule type" value="Genomic_DNA"/>
</dbReference>
<evidence type="ECO:0000313" key="2">
    <source>
        <dbReference type="EMBL" id="OWF33771.1"/>
    </source>
</evidence>
<dbReference type="AlphaFoldDB" id="A0A210PBG8"/>
<comment type="caution">
    <text evidence="2">The sequence shown here is derived from an EMBL/GenBank/DDBJ whole genome shotgun (WGS) entry which is preliminary data.</text>
</comment>
<dbReference type="RefSeq" id="WP_054643843.1">
    <property type="nucleotide sequence ID" value="NZ_LNUB01000029.1"/>
</dbReference>
<dbReference type="Gene3D" id="3.80.10.10">
    <property type="entry name" value="Ribonuclease Inhibitor"/>
    <property type="match status" value="1"/>
</dbReference>
<gene>
    <name evidence="2" type="ORF">LKACC12383_00911</name>
</gene>
<dbReference type="Pfam" id="PF03382">
    <property type="entry name" value="DUF285"/>
    <property type="match status" value="1"/>
</dbReference>
<dbReference type="Proteomes" id="UP000196649">
    <property type="component" value="Unassembled WGS sequence"/>
</dbReference>
<dbReference type="InterPro" id="IPR005046">
    <property type="entry name" value="DUF285"/>
</dbReference>
<proteinExistence type="predicted"/>
<dbReference type="InterPro" id="IPR011889">
    <property type="entry name" value="Liste_lipo_26"/>
</dbReference>
<organism evidence="2 3">
    <name type="scientific">Companilactobacillus kimchii</name>
    <dbReference type="NCBI Taxonomy" id="2801452"/>
    <lineage>
        <taxon>Bacteria</taxon>
        <taxon>Bacillati</taxon>
        <taxon>Bacillota</taxon>
        <taxon>Bacilli</taxon>
        <taxon>Lactobacillales</taxon>
        <taxon>Lactobacillaceae</taxon>
        <taxon>Companilactobacillus</taxon>
    </lineage>
</organism>
<dbReference type="NCBIfam" id="TIGR02167">
    <property type="entry name" value="Liste_lipo_26"/>
    <property type="match status" value="6"/>
</dbReference>
<name>A0A210PBG8_9LACO</name>
<feature type="chain" id="PRO_5031526933" description="Lipoprotein" evidence="1">
    <location>
        <begin position="37"/>
        <end position="527"/>
    </location>
</feature>
<keyword evidence="1" id="KW-0732">Signal</keyword>
<protein>
    <recommendedName>
        <fullName evidence="4">Lipoprotein</fullName>
    </recommendedName>
</protein>
<evidence type="ECO:0008006" key="4">
    <source>
        <dbReference type="Google" id="ProtNLM"/>
    </source>
</evidence>